<feature type="transmembrane region" description="Helical" evidence="1">
    <location>
        <begin position="277"/>
        <end position="297"/>
    </location>
</feature>
<evidence type="ECO:0000313" key="2">
    <source>
        <dbReference type="EMBL" id="OXA63562.1"/>
    </source>
</evidence>
<evidence type="ECO:0000256" key="1">
    <source>
        <dbReference type="SAM" id="Phobius"/>
    </source>
</evidence>
<reference evidence="2 3" key="1">
    <citation type="submission" date="2015-12" db="EMBL/GenBank/DDBJ databases">
        <title>The genome of Folsomia candida.</title>
        <authorList>
            <person name="Faddeeva A."/>
            <person name="Derks M.F."/>
            <person name="Anvar Y."/>
            <person name="Smit S."/>
            <person name="Van Straalen N."/>
            <person name="Roelofs D."/>
        </authorList>
    </citation>
    <scope>NUCLEOTIDE SEQUENCE [LARGE SCALE GENOMIC DNA]</scope>
    <source>
        <strain evidence="2 3">VU population</strain>
        <tissue evidence="2">Whole body</tissue>
    </source>
</reference>
<proteinExistence type="predicted"/>
<evidence type="ECO:0000313" key="3">
    <source>
        <dbReference type="Proteomes" id="UP000198287"/>
    </source>
</evidence>
<keyword evidence="1" id="KW-1133">Transmembrane helix</keyword>
<dbReference type="AlphaFoldDB" id="A0A226F1C0"/>
<organism evidence="2 3">
    <name type="scientific">Folsomia candida</name>
    <name type="common">Springtail</name>
    <dbReference type="NCBI Taxonomy" id="158441"/>
    <lineage>
        <taxon>Eukaryota</taxon>
        <taxon>Metazoa</taxon>
        <taxon>Ecdysozoa</taxon>
        <taxon>Arthropoda</taxon>
        <taxon>Hexapoda</taxon>
        <taxon>Collembola</taxon>
        <taxon>Entomobryomorpha</taxon>
        <taxon>Isotomoidea</taxon>
        <taxon>Isotomidae</taxon>
        <taxon>Proisotominae</taxon>
        <taxon>Folsomia</taxon>
    </lineage>
</organism>
<gene>
    <name evidence="2" type="ORF">Fcan01_01459</name>
</gene>
<comment type="caution">
    <text evidence="2">The sequence shown here is derived from an EMBL/GenBank/DDBJ whole genome shotgun (WGS) entry which is preliminary data.</text>
</comment>
<dbReference type="Proteomes" id="UP000198287">
    <property type="component" value="Unassembled WGS sequence"/>
</dbReference>
<feature type="transmembrane region" description="Helical" evidence="1">
    <location>
        <begin position="195"/>
        <end position="223"/>
    </location>
</feature>
<name>A0A226F1C0_FOLCA</name>
<protein>
    <submittedName>
        <fullName evidence="2">Nitrogen assimilation regulatory protein NtrX</fullName>
    </submittedName>
</protein>
<dbReference type="EMBL" id="LNIX01000001">
    <property type="protein sequence ID" value="OXA63562.1"/>
    <property type="molecule type" value="Genomic_DNA"/>
</dbReference>
<keyword evidence="3" id="KW-1185">Reference proteome</keyword>
<keyword evidence="1" id="KW-0472">Membrane</keyword>
<sequence>MPPLLLKYKVTSDPWKFCKLESDNRKIIRSDKEQQITHLDDKDTISSSFEEGIPKRNSAKTWGVEKPYLISKHRIWRLRAVILLGRIGFMLPWRWTENRSLDGIVIEKFSTFWERDRIRVYLNAMFLFNRHLVEELCQGQFDDDDEDDGSNLFYNWAYPFLWIELFLSLSRYIVNYDAPLYMTSFLGTRDQIQWWLVLLGALQDFMTGTHLVAGTLILGYVTVTHAVTINFWLREAHRDNENVATKEHLRSQERAVQLFRAAQVLSGHFNLDVARCSVTLCAFINWSAAIVCGFTFVRSLNYLMISEFPGSILYPVGVIVTSCSAMSQLSQAAAIRDVSMSFLDSWCNGANKEFRRFLASCQSVKVDAMGVVVSRRSLVTFFKTVTDHIIDCIITFR</sequence>
<keyword evidence="1" id="KW-0812">Transmembrane</keyword>
<accession>A0A226F1C0</accession>